<dbReference type="InterPro" id="IPR025657">
    <property type="entry name" value="RadC_JAB"/>
</dbReference>
<evidence type="ECO:0000256" key="2">
    <source>
        <dbReference type="ARBA" id="ARBA00022723"/>
    </source>
</evidence>
<evidence type="ECO:0000256" key="5">
    <source>
        <dbReference type="ARBA" id="ARBA00023049"/>
    </source>
</evidence>
<name>A0A1F4V4N8_UNCKA</name>
<keyword evidence="2" id="KW-0479">Metal-binding</keyword>
<evidence type="ECO:0000313" key="9">
    <source>
        <dbReference type="Proteomes" id="UP000178771"/>
    </source>
</evidence>
<dbReference type="SUPFAM" id="SSF102712">
    <property type="entry name" value="JAB1/MPN domain"/>
    <property type="match status" value="1"/>
</dbReference>
<dbReference type="CDD" id="cd08071">
    <property type="entry name" value="MPN_DUF2466"/>
    <property type="match status" value="1"/>
</dbReference>
<comment type="similarity">
    <text evidence="6">Belongs to the UPF0758 family.</text>
</comment>
<feature type="domain" description="MPN" evidence="7">
    <location>
        <begin position="107"/>
        <end position="229"/>
    </location>
</feature>
<sequence length="233" mass="25551">MGYPNFSVKDLPENERPRERLMQMGASSLSLSEIIAIILGNGYSGEPATSLAQKLVMKYGDANDIGKLTAQELLAVKGIGVAKACKIAVCFELARRLSGGQTIKSKEYTSASDIHNLVKPYLLHREKEHFVVVSFDTRRRLIAVDNLSIGTVNESLVHPREVFKTAINRRASYIALVHNHPSGDVSPSNDDIVVTERLLKASYTMGIPVVDHLIVTDNAYKSVISSEMVSALK</sequence>
<dbReference type="InterPro" id="IPR037518">
    <property type="entry name" value="MPN"/>
</dbReference>
<dbReference type="GO" id="GO:0006508">
    <property type="term" value="P:proteolysis"/>
    <property type="evidence" value="ECO:0007669"/>
    <property type="project" value="UniProtKB-KW"/>
</dbReference>
<dbReference type="PANTHER" id="PTHR30471">
    <property type="entry name" value="DNA REPAIR PROTEIN RADC"/>
    <property type="match status" value="1"/>
</dbReference>
<dbReference type="InterPro" id="IPR020891">
    <property type="entry name" value="UPF0758_CS"/>
</dbReference>
<dbReference type="Pfam" id="PF20582">
    <property type="entry name" value="UPF0758_N"/>
    <property type="match status" value="1"/>
</dbReference>
<evidence type="ECO:0000313" key="8">
    <source>
        <dbReference type="EMBL" id="OGC52182.1"/>
    </source>
</evidence>
<keyword evidence="1" id="KW-0645">Protease</keyword>
<evidence type="ECO:0000259" key="7">
    <source>
        <dbReference type="PROSITE" id="PS50249"/>
    </source>
</evidence>
<dbReference type="Pfam" id="PF04002">
    <property type="entry name" value="RadC"/>
    <property type="match status" value="1"/>
</dbReference>
<keyword evidence="3" id="KW-0378">Hydrolase</keyword>
<reference evidence="8 9" key="1">
    <citation type="journal article" date="2016" name="Nat. Commun.">
        <title>Thousands of microbial genomes shed light on interconnected biogeochemical processes in an aquifer system.</title>
        <authorList>
            <person name="Anantharaman K."/>
            <person name="Brown C.T."/>
            <person name="Hug L.A."/>
            <person name="Sharon I."/>
            <person name="Castelle C.J."/>
            <person name="Probst A.J."/>
            <person name="Thomas B.C."/>
            <person name="Singh A."/>
            <person name="Wilkins M.J."/>
            <person name="Karaoz U."/>
            <person name="Brodie E.L."/>
            <person name="Williams K.H."/>
            <person name="Hubbard S.S."/>
            <person name="Banfield J.F."/>
        </authorList>
    </citation>
    <scope>NUCLEOTIDE SEQUENCE [LARGE SCALE GENOMIC DNA]</scope>
</reference>
<dbReference type="SUPFAM" id="SSF47781">
    <property type="entry name" value="RuvA domain 2-like"/>
    <property type="match status" value="1"/>
</dbReference>
<dbReference type="PANTHER" id="PTHR30471:SF3">
    <property type="entry name" value="UPF0758 PROTEIN YEES-RELATED"/>
    <property type="match status" value="1"/>
</dbReference>
<comment type="caution">
    <text evidence="8">The sequence shown here is derived from an EMBL/GenBank/DDBJ whole genome shotgun (WGS) entry which is preliminary data.</text>
</comment>
<dbReference type="PROSITE" id="PS50249">
    <property type="entry name" value="MPN"/>
    <property type="match status" value="1"/>
</dbReference>
<dbReference type="PROSITE" id="PS01302">
    <property type="entry name" value="UPF0758"/>
    <property type="match status" value="1"/>
</dbReference>
<dbReference type="InterPro" id="IPR010994">
    <property type="entry name" value="RuvA_2-like"/>
</dbReference>
<accession>A0A1F4V4N8</accession>
<evidence type="ECO:0000256" key="6">
    <source>
        <dbReference type="RuleBase" id="RU003797"/>
    </source>
</evidence>
<dbReference type="GO" id="GO:0008237">
    <property type="term" value="F:metallopeptidase activity"/>
    <property type="evidence" value="ECO:0007669"/>
    <property type="project" value="UniProtKB-KW"/>
</dbReference>
<evidence type="ECO:0000256" key="3">
    <source>
        <dbReference type="ARBA" id="ARBA00022801"/>
    </source>
</evidence>
<proteinExistence type="inferred from homology"/>
<protein>
    <recommendedName>
        <fullName evidence="7">MPN domain-containing protein</fullName>
    </recommendedName>
</protein>
<dbReference type="EMBL" id="MEVH01000005">
    <property type="protein sequence ID" value="OGC52182.1"/>
    <property type="molecule type" value="Genomic_DNA"/>
</dbReference>
<dbReference type="AlphaFoldDB" id="A0A1F4V4N8"/>
<keyword evidence="5" id="KW-0482">Metalloprotease</keyword>
<dbReference type="InterPro" id="IPR046778">
    <property type="entry name" value="UPF0758_N"/>
</dbReference>
<dbReference type="STRING" id="1802624.A2982_01695"/>
<keyword evidence="4" id="KW-0862">Zinc</keyword>
<evidence type="ECO:0000256" key="4">
    <source>
        <dbReference type="ARBA" id="ARBA00022833"/>
    </source>
</evidence>
<dbReference type="InterPro" id="IPR001405">
    <property type="entry name" value="UPF0758"/>
</dbReference>
<dbReference type="NCBIfam" id="TIGR00608">
    <property type="entry name" value="radc"/>
    <property type="match status" value="1"/>
</dbReference>
<evidence type="ECO:0000256" key="1">
    <source>
        <dbReference type="ARBA" id="ARBA00022670"/>
    </source>
</evidence>
<dbReference type="Gene3D" id="3.40.140.10">
    <property type="entry name" value="Cytidine Deaminase, domain 2"/>
    <property type="match status" value="1"/>
</dbReference>
<dbReference type="NCBIfam" id="NF000642">
    <property type="entry name" value="PRK00024.1"/>
    <property type="match status" value="1"/>
</dbReference>
<gene>
    <name evidence="8" type="ORF">A2982_01695</name>
</gene>
<dbReference type="GO" id="GO:0046872">
    <property type="term" value="F:metal ion binding"/>
    <property type="evidence" value="ECO:0007669"/>
    <property type="project" value="UniProtKB-KW"/>
</dbReference>
<dbReference type="Proteomes" id="UP000178771">
    <property type="component" value="Unassembled WGS sequence"/>
</dbReference>
<organism evidence="8 9">
    <name type="scientific">candidate division WWE3 bacterium RIFCSPLOWO2_01_FULL_39_13</name>
    <dbReference type="NCBI Taxonomy" id="1802624"/>
    <lineage>
        <taxon>Bacteria</taxon>
        <taxon>Katanobacteria</taxon>
    </lineage>
</organism>